<dbReference type="RefSeq" id="WP_157461086.1">
    <property type="nucleotide sequence ID" value="NZ_WQLB01000036.1"/>
</dbReference>
<protein>
    <submittedName>
        <fullName evidence="2">Uncharacterized protein</fullName>
    </submittedName>
</protein>
<evidence type="ECO:0000256" key="1">
    <source>
        <dbReference type="SAM" id="SignalP"/>
    </source>
</evidence>
<keyword evidence="1" id="KW-0732">Signal</keyword>
<proteinExistence type="predicted"/>
<comment type="caution">
    <text evidence="2">The sequence shown here is derived from an EMBL/GenBank/DDBJ whole genome shotgun (WGS) entry which is preliminary data.</text>
</comment>
<dbReference type="EMBL" id="WQLB01000036">
    <property type="protein sequence ID" value="MVN88885.1"/>
    <property type="molecule type" value="Genomic_DNA"/>
</dbReference>
<gene>
    <name evidence="2" type="ORF">GO986_19265</name>
</gene>
<name>A0A7C9M8U5_9DEIO</name>
<feature type="chain" id="PRO_5028924170" evidence="1">
    <location>
        <begin position="19"/>
        <end position="104"/>
    </location>
</feature>
<feature type="signal peptide" evidence="1">
    <location>
        <begin position="1"/>
        <end position="18"/>
    </location>
</feature>
<dbReference type="Proteomes" id="UP000483286">
    <property type="component" value="Unassembled WGS sequence"/>
</dbReference>
<sequence length="104" mass="10980">MKRVLSLVSLVLSSVALAGSGQMSTPVRLTVQPVCEVQSVTPERVTLHCTRNYVPSVPHDLPQLLGKLPLAELRLTNSAPAPSGGTLNTYAVQPLGAAGELVFY</sequence>
<keyword evidence="3" id="KW-1185">Reference proteome</keyword>
<evidence type="ECO:0000313" key="2">
    <source>
        <dbReference type="EMBL" id="MVN88885.1"/>
    </source>
</evidence>
<dbReference type="AlphaFoldDB" id="A0A7C9M8U5"/>
<organism evidence="2 3">
    <name type="scientific">Deinococcus arboris</name>
    <dbReference type="NCBI Taxonomy" id="2682977"/>
    <lineage>
        <taxon>Bacteria</taxon>
        <taxon>Thermotogati</taxon>
        <taxon>Deinococcota</taxon>
        <taxon>Deinococci</taxon>
        <taxon>Deinococcales</taxon>
        <taxon>Deinococcaceae</taxon>
        <taxon>Deinococcus</taxon>
    </lineage>
</organism>
<evidence type="ECO:0000313" key="3">
    <source>
        <dbReference type="Proteomes" id="UP000483286"/>
    </source>
</evidence>
<accession>A0A7C9M8U5</accession>
<reference evidence="2 3" key="1">
    <citation type="submission" date="2019-12" db="EMBL/GenBank/DDBJ databases">
        <title>Deinococcus sp. HMF7620 Genome sequencing and assembly.</title>
        <authorList>
            <person name="Kang H."/>
            <person name="Kim H."/>
            <person name="Joh K."/>
        </authorList>
    </citation>
    <scope>NUCLEOTIDE SEQUENCE [LARGE SCALE GENOMIC DNA]</scope>
    <source>
        <strain evidence="2 3">HMF7620</strain>
    </source>
</reference>